<dbReference type="InterPro" id="IPR034768">
    <property type="entry name" value="4FE4S_WBL"/>
</dbReference>
<sequence>MHRMTSIQARRMRRPVLQADIDAGARCARPGFDPDFFFRADGEPPATWQAQRAAAVRFCHGCPVRAACEELALRDGDGNPRVDDLVRGGRSGHELVALRGVQAERLAAAISADVASDTEWKALTGIAVELGDEARRTPTRSGGMPHQSVLQRQQNERIAELAAKLAVVRSARRARTGWEVVA</sequence>
<name>A0A918RFE6_9ACTN</name>
<gene>
    <name evidence="2" type="ORF">GCM10010371_65910</name>
</gene>
<dbReference type="Proteomes" id="UP000634660">
    <property type="component" value="Unassembled WGS sequence"/>
</dbReference>
<feature type="domain" description="4Fe-4S Wbl-type" evidence="1">
    <location>
        <begin position="26"/>
        <end position="97"/>
    </location>
</feature>
<organism evidence="2 3">
    <name type="scientific">Streptomyces subrutilus</name>
    <dbReference type="NCBI Taxonomy" id="36818"/>
    <lineage>
        <taxon>Bacteria</taxon>
        <taxon>Bacillati</taxon>
        <taxon>Actinomycetota</taxon>
        <taxon>Actinomycetes</taxon>
        <taxon>Kitasatosporales</taxon>
        <taxon>Streptomycetaceae</taxon>
        <taxon>Streptomyces</taxon>
    </lineage>
</organism>
<reference evidence="2" key="2">
    <citation type="submission" date="2020-09" db="EMBL/GenBank/DDBJ databases">
        <authorList>
            <person name="Sun Q."/>
            <person name="Ohkuma M."/>
        </authorList>
    </citation>
    <scope>NUCLEOTIDE SEQUENCE</scope>
    <source>
        <strain evidence="2">JCM 4834</strain>
    </source>
</reference>
<reference evidence="2" key="1">
    <citation type="journal article" date="2014" name="Int. J. Syst. Evol. Microbiol.">
        <title>Complete genome sequence of Corynebacterium casei LMG S-19264T (=DSM 44701T), isolated from a smear-ripened cheese.</title>
        <authorList>
            <consortium name="US DOE Joint Genome Institute (JGI-PGF)"/>
            <person name="Walter F."/>
            <person name="Albersmeier A."/>
            <person name="Kalinowski J."/>
            <person name="Ruckert C."/>
        </authorList>
    </citation>
    <scope>NUCLEOTIDE SEQUENCE</scope>
    <source>
        <strain evidence="2">JCM 4834</strain>
    </source>
</reference>
<protein>
    <recommendedName>
        <fullName evidence="1">4Fe-4S Wbl-type domain-containing protein</fullName>
    </recommendedName>
</protein>
<dbReference type="Pfam" id="PF02467">
    <property type="entry name" value="Whib"/>
    <property type="match status" value="1"/>
</dbReference>
<dbReference type="AlphaFoldDB" id="A0A918RFE6"/>
<accession>A0A918RFE6</accession>
<evidence type="ECO:0000313" key="3">
    <source>
        <dbReference type="Proteomes" id="UP000634660"/>
    </source>
</evidence>
<evidence type="ECO:0000313" key="2">
    <source>
        <dbReference type="EMBL" id="GGZ96803.1"/>
    </source>
</evidence>
<comment type="caution">
    <text evidence="2">The sequence shown here is derived from an EMBL/GenBank/DDBJ whole genome shotgun (WGS) entry which is preliminary data.</text>
</comment>
<dbReference type="EMBL" id="BMVX01000043">
    <property type="protein sequence ID" value="GGZ96803.1"/>
    <property type="molecule type" value="Genomic_DNA"/>
</dbReference>
<proteinExistence type="predicted"/>
<dbReference type="PROSITE" id="PS51674">
    <property type="entry name" value="4FE4S_WBL"/>
    <property type="match status" value="1"/>
</dbReference>
<evidence type="ECO:0000259" key="1">
    <source>
        <dbReference type="PROSITE" id="PS51674"/>
    </source>
</evidence>